<protein>
    <submittedName>
        <fullName evidence="1">Uncharacterized protein</fullName>
    </submittedName>
</protein>
<evidence type="ECO:0000313" key="2">
    <source>
        <dbReference type="Proteomes" id="UP000027186"/>
    </source>
</evidence>
<proteinExistence type="predicted"/>
<geneLocation type="plasmid" evidence="1 2">
    <name>AbAZ39_p2</name>
</geneLocation>
<accession>A0A060DWM9</accession>
<organism evidence="1 2">
    <name type="scientific">Azospirillum argentinense</name>
    <dbReference type="NCBI Taxonomy" id="2970906"/>
    <lineage>
        <taxon>Bacteria</taxon>
        <taxon>Pseudomonadati</taxon>
        <taxon>Pseudomonadota</taxon>
        <taxon>Alphaproteobacteria</taxon>
        <taxon>Rhodospirillales</taxon>
        <taxon>Azospirillaceae</taxon>
        <taxon>Azospirillum</taxon>
    </lineage>
</organism>
<reference evidence="1 2" key="1">
    <citation type="journal article" date="2014" name="Genome Announc.">
        <title>Complete Genome Sequence of the Model Rhizosphere Strain Azospirillum brasilense Az39, Successfully Applied in Agriculture.</title>
        <authorList>
            <person name="Rivera D."/>
            <person name="Revale S."/>
            <person name="Molina R."/>
            <person name="Gualpa J."/>
            <person name="Puente M."/>
            <person name="Maroniche G."/>
            <person name="Paris G."/>
            <person name="Baker D."/>
            <person name="Clavijo B."/>
            <person name="McLay K."/>
            <person name="Spaepen S."/>
            <person name="Perticari A."/>
            <person name="Vazquez M."/>
            <person name="Wisniewski-Dye F."/>
            <person name="Watkins C."/>
            <person name="Martinez-Abarca F."/>
            <person name="Vanderleyden J."/>
            <person name="Cassan F."/>
        </authorList>
    </citation>
    <scope>NUCLEOTIDE SEQUENCE [LARGE SCALE GENOMIC DNA]</scope>
    <source>
        <strain evidence="1 2">Az39</strain>
        <plasmid evidence="1">AbAZ39_p2</plasmid>
    </source>
</reference>
<dbReference type="SUPFAM" id="SSF64288">
    <property type="entry name" value="Chorismate lyase-like"/>
    <property type="match status" value="1"/>
</dbReference>
<dbReference type="AlphaFoldDB" id="A0A060DWM9"/>
<dbReference type="KEGG" id="abq:ABAZ39_26900"/>
<dbReference type="Proteomes" id="UP000027186">
    <property type="component" value="Plasmid AbAZ39_p2"/>
</dbReference>
<dbReference type="Gene3D" id="3.40.1410.10">
    <property type="entry name" value="Chorismate lyase-like"/>
    <property type="match status" value="1"/>
</dbReference>
<sequence>MKPSFSSASAAGCSSVDESGSVLARARALTVGWGAGARALSTLPAASVPAPYRALLDHDRGMTAVLSERWGEPVGVRVLRQRTEPDGTALLRDIVLTVGPDALPVELASIRIALDGFPTAFAEQLREGTEPFGRLLARNGVAFSVEVLGLLTVPAADVWVAEGRVSPGATLYGRIGRLMRADGWTIAETVEFLPRA</sequence>
<dbReference type="InterPro" id="IPR028978">
    <property type="entry name" value="Chorismate_lyase_/UTRA_dom_sf"/>
</dbReference>
<keyword evidence="1" id="KW-0614">Plasmid</keyword>
<dbReference type="EMBL" id="CP007795">
    <property type="protein sequence ID" value="AIB15503.1"/>
    <property type="molecule type" value="Genomic_DNA"/>
</dbReference>
<dbReference type="RefSeq" id="WP_040137044.1">
    <property type="nucleotide sequence ID" value="NZ_CP007795.1"/>
</dbReference>
<name>A0A060DWM9_9PROT</name>
<gene>
    <name evidence="1" type="ORF">ABAZ39_26900</name>
</gene>
<evidence type="ECO:0000313" key="1">
    <source>
        <dbReference type="EMBL" id="AIB15503.1"/>
    </source>
</evidence>